<dbReference type="EMBL" id="FOGG01000056">
    <property type="protein sequence ID" value="SES28097.1"/>
    <property type="molecule type" value="Genomic_DNA"/>
</dbReference>
<evidence type="ECO:0000256" key="15">
    <source>
        <dbReference type="HAMAP-Rule" id="MF_00688"/>
    </source>
</evidence>
<dbReference type="PANTHER" id="PTHR30098:SF2">
    <property type="entry name" value="LEUCYL_PHENYLALANYL-TRNA--PROTEIN TRANSFERASE"/>
    <property type="match status" value="1"/>
</dbReference>
<evidence type="ECO:0000256" key="11">
    <source>
        <dbReference type="ARBA" id="ARBA00074372"/>
    </source>
</evidence>
<keyword evidence="17" id="KW-1185">Reference proteome</keyword>
<evidence type="ECO:0000256" key="1">
    <source>
        <dbReference type="ARBA" id="ARBA00004496"/>
    </source>
</evidence>
<dbReference type="FunFam" id="3.30.70.3550:FF:000001">
    <property type="entry name" value="Leucyl/phenylalanyl-tRNA--protein transferase"/>
    <property type="match status" value="1"/>
</dbReference>
<comment type="catalytic activity">
    <reaction evidence="7 15">
        <text>N-terminal L-lysyl-[protein] + L-leucyl-tRNA(Leu) = N-terminal L-leucyl-L-lysyl-[protein] + tRNA(Leu) + H(+)</text>
        <dbReference type="Rhea" id="RHEA:12340"/>
        <dbReference type="Rhea" id="RHEA-COMP:9613"/>
        <dbReference type="Rhea" id="RHEA-COMP:9622"/>
        <dbReference type="Rhea" id="RHEA-COMP:12670"/>
        <dbReference type="Rhea" id="RHEA-COMP:12671"/>
        <dbReference type="ChEBI" id="CHEBI:15378"/>
        <dbReference type="ChEBI" id="CHEBI:65249"/>
        <dbReference type="ChEBI" id="CHEBI:78442"/>
        <dbReference type="ChEBI" id="CHEBI:78494"/>
        <dbReference type="ChEBI" id="CHEBI:133043"/>
        <dbReference type="EC" id="2.3.2.6"/>
    </reaction>
</comment>
<proteinExistence type="inferred from homology"/>
<comment type="catalytic activity">
    <reaction evidence="5 15">
        <text>L-phenylalanyl-tRNA(Phe) + an N-terminal L-alpha-aminoacyl-[protein] = an N-terminal L-phenylalanyl-L-alpha-aminoacyl-[protein] + tRNA(Phe)</text>
        <dbReference type="Rhea" id="RHEA:43632"/>
        <dbReference type="Rhea" id="RHEA-COMP:9668"/>
        <dbReference type="Rhea" id="RHEA-COMP:9699"/>
        <dbReference type="Rhea" id="RHEA-COMP:10636"/>
        <dbReference type="Rhea" id="RHEA-COMP:10637"/>
        <dbReference type="ChEBI" id="CHEBI:78442"/>
        <dbReference type="ChEBI" id="CHEBI:78531"/>
        <dbReference type="ChEBI" id="CHEBI:78597"/>
        <dbReference type="ChEBI" id="CHEBI:83561"/>
        <dbReference type="EC" id="2.3.2.6"/>
    </reaction>
</comment>
<evidence type="ECO:0000313" key="16">
    <source>
        <dbReference type="EMBL" id="SES28097.1"/>
    </source>
</evidence>
<keyword evidence="4 15" id="KW-0012">Acyltransferase</keyword>
<dbReference type="InterPro" id="IPR016181">
    <property type="entry name" value="Acyl_CoA_acyltransferase"/>
</dbReference>
<dbReference type="HAMAP" id="MF_00688">
    <property type="entry name" value="Leu_Phe_trans"/>
    <property type="match status" value="1"/>
</dbReference>
<reference evidence="16 17" key="1">
    <citation type="submission" date="2016-10" db="EMBL/GenBank/DDBJ databases">
        <authorList>
            <person name="de Groot N.N."/>
        </authorList>
    </citation>
    <scope>NUCLEOTIDE SEQUENCE [LARGE SCALE GENOMIC DNA]</scope>
    <source>
        <strain evidence="16 17">DSM 18610</strain>
    </source>
</reference>
<dbReference type="GO" id="GO:0008914">
    <property type="term" value="F:leucyl-tRNA--protein transferase activity"/>
    <property type="evidence" value="ECO:0007669"/>
    <property type="project" value="UniProtKB-UniRule"/>
</dbReference>
<dbReference type="Proteomes" id="UP000199572">
    <property type="component" value="Unassembled WGS sequence"/>
</dbReference>
<evidence type="ECO:0000256" key="6">
    <source>
        <dbReference type="ARBA" id="ARBA00050652"/>
    </source>
</evidence>
<evidence type="ECO:0000256" key="8">
    <source>
        <dbReference type="ARBA" id="ARBA00054043"/>
    </source>
</evidence>
<evidence type="ECO:0000256" key="4">
    <source>
        <dbReference type="ARBA" id="ARBA00023315"/>
    </source>
</evidence>
<evidence type="ECO:0000256" key="7">
    <source>
        <dbReference type="ARBA" id="ARBA00051538"/>
    </source>
</evidence>
<comment type="similarity">
    <text evidence="9 15">Belongs to the L/F-transferase family.</text>
</comment>
<gene>
    <name evidence="15" type="primary">aat</name>
    <name evidence="16" type="ORF">SAMN04488023_15620</name>
</gene>
<evidence type="ECO:0000256" key="10">
    <source>
        <dbReference type="ARBA" id="ARBA00066767"/>
    </source>
</evidence>
<dbReference type="GO" id="GO:0030163">
    <property type="term" value="P:protein catabolic process"/>
    <property type="evidence" value="ECO:0007669"/>
    <property type="project" value="UniProtKB-UniRule"/>
</dbReference>
<keyword evidence="2 15" id="KW-0963">Cytoplasm</keyword>
<dbReference type="EC" id="2.3.2.6" evidence="10 15"/>
<dbReference type="Gene3D" id="3.40.630.70">
    <property type="entry name" value="Leucyl/phenylalanyl-tRNA-protein transferase, C-terminal domain"/>
    <property type="match status" value="1"/>
</dbReference>
<evidence type="ECO:0000256" key="13">
    <source>
        <dbReference type="ARBA" id="ARBA00077165"/>
    </source>
</evidence>
<evidence type="ECO:0000313" key="17">
    <source>
        <dbReference type="Proteomes" id="UP000199572"/>
    </source>
</evidence>
<dbReference type="AlphaFoldDB" id="A0A1H9W342"/>
<evidence type="ECO:0000256" key="5">
    <source>
        <dbReference type="ARBA" id="ARBA00050607"/>
    </source>
</evidence>
<dbReference type="NCBIfam" id="TIGR00667">
    <property type="entry name" value="aat"/>
    <property type="match status" value="1"/>
</dbReference>
<dbReference type="Gene3D" id="3.30.70.3550">
    <property type="entry name" value="Leucyl/phenylalanyl-tRNA-protein transferase, N-terminal domain"/>
    <property type="match status" value="1"/>
</dbReference>
<comment type="function">
    <text evidence="8 15">Functions in the N-end rule pathway of protein degradation where it conjugates Leu, Phe and, less efficiently, Met from aminoacyl-tRNAs to the N-termini of proteins containing an N-terminal arginine or lysine.</text>
</comment>
<dbReference type="PANTHER" id="PTHR30098">
    <property type="entry name" value="LEUCYL/PHENYLALANYL-TRNA--PROTEIN TRANSFERASE"/>
    <property type="match status" value="1"/>
</dbReference>
<comment type="subcellular location">
    <subcellularLocation>
        <location evidence="1 15">Cytoplasm</location>
    </subcellularLocation>
</comment>
<accession>A0A1H9W342</accession>
<dbReference type="InterPro" id="IPR042203">
    <property type="entry name" value="Leu/Phe-tRNA_Trfase_C"/>
</dbReference>
<comment type="catalytic activity">
    <reaction evidence="6 15">
        <text>N-terminal L-arginyl-[protein] + L-leucyl-tRNA(Leu) = N-terminal L-leucyl-L-arginyl-[protein] + tRNA(Leu) + H(+)</text>
        <dbReference type="Rhea" id="RHEA:50416"/>
        <dbReference type="Rhea" id="RHEA-COMP:9613"/>
        <dbReference type="Rhea" id="RHEA-COMP:9622"/>
        <dbReference type="Rhea" id="RHEA-COMP:12672"/>
        <dbReference type="Rhea" id="RHEA-COMP:12673"/>
        <dbReference type="ChEBI" id="CHEBI:15378"/>
        <dbReference type="ChEBI" id="CHEBI:64719"/>
        <dbReference type="ChEBI" id="CHEBI:78442"/>
        <dbReference type="ChEBI" id="CHEBI:78494"/>
        <dbReference type="ChEBI" id="CHEBI:133044"/>
        <dbReference type="EC" id="2.3.2.6"/>
    </reaction>
</comment>
<dbReference type="STRING" id="390241.SAMN04488023_15620"/>
<dbReference type="SUPFAM" id="SSF55729">
    <property type="entry name" value="Acyl-CoA N-acyltransferases (Nat)"/>
    <property type="match status" value="1"/>
</dbReference>
<sequence>MFSFLFSPMFFQLLDDDVSFPDPTLAEEDGLLAVGGDLSLERLLVAYSNGIFPWFSEGEPILWYSPHQRCVIYPEQIKISKSMKKVLKEEVFQVTIDQAFKEVIQNCAQMPRKGQDGTWITDDMQKAYINLHEKGFAHSIEVWQQDKLVGGLYGILINKVFCGESMFSRVSNASKTALIYLTNLNIELIDCQLPNDHLLSLGAEMIDRETYLKMLQKV</sequence>
<evidence type="ECO:0000256" key="3">
    <source>
        <dbReference type="ARBA" id="ARBA00022679"/>
    </source>
</evidence>
<evidence type="ECO:0000256" key="14">
    <source>
        <dbReference type="ARBA" id="ARBA00083640"/>
    </source>
</evidence>
<organism evidence="16 17">
    <name type="scientific">Pedobacter rhizosphaerae</name>
    <dbReference type="NCBI Taxonomy" id="390241"/>
    <lineage>
        <taxon>Bacteria</taxon>
        <taxon>Pseudomonadati</taxon>
        <taxon>Bacteroidota</taxon>
        <taxon>Sphingobacteriia</taxon>
        <taxon>Sphingobacteriales</taxon>
        <taxon>Sphingobacteriaceae</taxon>
        <taxon>Pedobacter</taxon>
    </lineage>
</organism>
<evidence type="ECO:0000256" key="2">
    <source>
        <dbReference type="ARBA" id="ARBA00022490"/>
    </source>
</evidence>
<keyword evidence="3 15" id="KW-0808">Transferase</keyword>
<dbReference type="InterPro" id="IPR042221">
    <property type="entry name" value="Leu/Phe-tRNA_Trfase_N"/>
</dbReference>
<evidence type="ECO:0000256" key="9">
    <source>
        <dbReference type="ARBA" id="ARBA00061535"/>
    </source>
</evidence>
<protein>
    <recommendedName>
        <fullName evidence="11 15">Leucyl/phenylalanyl-tRNA--protein transferase</fullName>
        <ecNumber evidence="10 15">2.3.2.6</ecNumber>
    </recommendedName>
    <alternativeName>
        <fullName evidence="12 15">L/F-transferase</fullName>
    </alternativeName>
    <alternativeName>
        <fullName evidence="13 15">Leucyltransferase</fullName>
    </alternativeName>
    <alternativeName>
        <fullName evidence="14 15">Phenyalanyltransferase</fullName>
    </alternativeName>
</protein>
<dbReference type="GO" id="GO:0005737">
    <property type="term" value="C:cytoplasm"/>
    <property type="evidence" value="ECO:0007669"/>
    <property type="project" value="UniProtKB-SubCell"/>
</dbReference>
<dbReference type="Pfam" id="PF03588">
    <property type="entry name" value="Leu_Phe_trans"/>
    <property type="match status" value="1"/>
</dbReference>
<dbReference type="InterPro" id="IPR004616">
    <property type="entry name" value="Leu/Phe-tRNA_Trfase"/>
</dbReference>
<name>A0A1H9W342_9SPHI</name>
<evidence type="ECO:0000256" key="12">
    <source>
        <dbReference type="ARBA" id="ARBA00077136"/>
    </source>
</evidence>